<dbReference type="PANTHER" id="PTHR37017">
    <property type="entry name" value="AB HYDROLASE-1 DOMAIN-CONTAINING PROTEIN-RELATED"/>
    <property type="match status" value="1"/>
</dbReference>
<protein>
    <recommendedName>
        <fullName evidence="1">AB hydrolase-1 domain-containing protein</fullName>
    </recommendedName>
</protein>
<name>A0ABR4A287_9LECA</name>
<comment type="caution">
    <text evidence="2">The sequence shown here is derived from an EMBL/GenBank/DDBJ whole genome shotgun (WGS) entry which is preliminary data.</text>
</comment>
<reference evidence="2 3" key="1">
    <citation type="submission" date="2024-09" db="EMBL/GenBank/DDBJ databases">
        <title>Rethinking Asexuality: The Enigmatic Case of Functional Sexual Genes in Lepraria (Stereocaulaceae).</title>
        <authorList>
            <person name="Doellman M."/>
            <person name="Sun Y."/>
            <person name="Barcenas-Pena A."/>
            <person name="Lumbsch H.T."/>
            <person name="Grewe F."/>
        </authorList>
    </citation>
    <scope>NUCLEOTIDE SEQUENCE [LARGE SCALE GENOMIC DNA]</scope>
    <source>
        <strain evidence="2 3">Mercado 3170</strain>
    </source>
</reference>
<keyword evidence="3" id="KW-1185">Reference proteome</keyword>
<dbReference type="PANTHER" id="PTHR37017:SF3">
    <property type="entry name" value="AB HYDROLASE-1 DOMAIN-CONTAINING PROTEIN"/>
    <property type="match status" value="1"/>
</dbReference>
<dbReference type="EMBL" id="JBEFKJ010000025">
    <property type="protein sequence ID" value="KAL2039401.1"/>
    <property type="molecule type" value="Genomic_DNA"/>
</dbReference>
<organism evidence="2 3">
    <name type="scientific">Stereocaulon virgatum</name>
    <dbReference type="NCBI Taxonomy" id="373712"/>
    <lineage>
        <taxon>Eukaryota</taxon>
        <taxon>Fungi</taxon>
        <taxon>Dikarya</taxon>
        <taxon>Ascomycota</taxon>
        <taxon>Pezizomycotina</taxon>
        <taxon>Lecanoromycetes</taxon>
        <taxon>OSLEUM clade</taxon>
        <taxon>Lecanoromycetidae</taxon>
        <taxon>Lecanorales</taxon>
        <taxon>Lecanorineae</taxon>
        <taxon>Stereocaulaceae</taxon>
        <taxon>Stereocaulon</taxon>
    </lineage>
</organism>
<evidence type="ECO:0000259" key="1">
    <source>
        <dbReference type="Pfam" id="PF12697"/>
    </source>
</evidence>
<dbReference type="Gene3D" id="3.40.50.1820">
    <property type="entry name" value="alpha/beta hydrolase"/>
    <property type="match status" value="1"/>
</dbReference>
<proteinExistence type="predicted"/>
<dbReference type="InterPro" id="IPR000073">
    <property type="entry name" value="AB_hydrolase_1"/>
</dbReference>
<sequence length="241" mass="26190">MSKPTIVFVPGFWEGTTVYSAVTSILESQYQYQTRIIPLVSTGTASPHHKTFADDVRYVREAVEHLVNEGKEIVLVGHSAGAAVASEAVESLAREERKEKGLEGGIGRLVFLAASLAPERATIGDAPFFVNDGNRMYPRNPLSTLFNDISTPTAEAFLKAQCTYQPTAKDYDAKITYCGWKDIPSIYLCCRADALLPVTMQEQCADMVGAELESCSAGHMAPLSQPGKVVEVIRRAAGEEI</sequence>
<accession>A0ABR4A287</accession>
<feature type="domain" description="AB hydrolase-1" evidence="1">
    <location>
        <begin position="6"/>
        <end position="231"/>
    </location>
</feature>
<dbReference type="InterPro" id="IPR029058">
    <property type="entry name" value="AB_hydrolase_fold"/>
</dbReference>
<evidence type="ECO:0000313" key="3">
    <source>
        <dbReference type="Proteomes" id="UP001590950"/>
    </source>
</evidence>
<dbReference type="Pfam" id="PF12697">
    <property type="entry name" value="Abhydrolase_6"/>
    <property type="match status" value="1"/>
</dbReference>
<dbReference type="InterPro" id="IPR052897">
    <property type="entry name" value="Sec-Metab_Biosynth_Hydrolase"/>
</dbReference>
<dbReference type="SUPFAM" id="SSF53474">
    <property type="entry name" value="alpha/beta-Hydrolases"/>
    <property type="match status" value="1"/>
</dbReference>
<dbReference type="Proteomes" id="UP001590950">
    <property type="component" value="Unassembled WGS sequence"/>
</dbReference>
<evidence type="ECO:0000313" key="2">
    <source>
        <dbReference type="EMBL" id="KAL2039401.1"/>
    </source>
</evidence>
<gene>
    <name evidence="2" type="ORF">N7G274_007673</name>
</gene>